<dbReference type="OMA" id="DCCANLK"/>
<evidence type="ECO:0000256" key="7">
    <source>
        <dbReference type="ARBA" id="ARBA00023288"/>
    </source>
</evidence>
<name>A9NQ72_PICSI</name>
<dbReference type="AlphaFoldDB" id="A9NQ72"/>
<evidence type="ECO:0000259" key="11">
    <source>
        <dbReference type="SMART" id="SM00499"/>
    </source>
</evidence>
<dbReference type="SMART" id="SM00499">
    <property type="entry name" value="AAI"/>
    <property type="match status" value="1"/>
</dbReference>
<dbReference type="GO" id="GO:0098552">
    <property type="term" value="C:side of membrane"/>
    <property type="evidence" value="ECO:0007669"/>
    <property type="project" value="UniProtKB-KW"/>
</dbReference>
<sequence>MAKTLCFTGFWVFVAACLVGSALADLEADQKECSSQLTSMTKCFSYVQGTDKSPSTDCCANLKNVYQTAPKCLCILVKDSTSPALGLSINQTLALGLPSACKVNANISACPALLNLSPNSPDAKIFGVANSSSSASPSSGGSSSTGATKDSSKSMSLSLKPQLSLSALVVLLPLGFLILSKF</sequence>
<keyword evidence="6" id="KW-0325">Glycoprotein</keyword>
<dbReference type="GO" id="GO:0008289">
    <property type="term" value="F:lipid binding"/>
    <property type="evidence" value="ECO:0007669"/>
    <property type="project" value="InterPro"/>
</dbReference>
<evidence type="ECO:0000256" key="6">
    <source>
        <dbReference type="ARBA" id="ARBA00023180"/>
    </source>
</evidence>
<keyword evidence="9" id="KW-0472">Membrane</keyword>
<reference evidence="12" key="1">
    <citation type="journal article" date="2008" name="BMC Genomics">
        <title>A conifer genomics resource of 200,000 spruce (Picea spp.) ESTs and 6,464 high-quality, sequence-finished full-length cDNAs for Sitka spruce (Picea sitchensis).</title>
        <authorList>
            <person name="Ralph S.G."/>
            <person name="Chun H.J."/>
            <person name="Kolosova N."/>
            <person name="Cooper D."/>
            <person name="Oddy C."/>
            <person name="Ritland C.E."/>
            <person name="Kirkpatrick R."/>
            <person name="Moore R."/>
            <person name="Barber S."/>
            <person name="Holt R.A."/>
            <person name="Jones S.J."/>
            <person name="Marra M.A."/>
            <person name="Douglas C.J."/>
            <person name="Ritland K."/>
            <person name="Bohlmann J."/>
        </authorList>
    </citation>
    <scope>NUCLEOTIDE SEQUENCE</scope>
    <source>
        <tissue evidence="12">Green portion of the leader tissue</tissue>
    </source>
</reference>
<keyword evidence="3" id="KW-0336">GPI-anchor</keyword>
<feature type="transmembrane region" description="Helical" evidence="9">
    <location>
        <begin position="163"/>
        <end position="180"/>
    </location>
</feature>
<keyword evidence="4 10" id="KW-0732">Signal</keyword>
<dbReference type="Pfam" id="PF14368">
    <property type="entry name" value="LTP_2"/>
    <property type="match status" value="1"/>
</dbReference>
<proteinExistence type="evidence at transcript level"/>
<keyword evidence="9" id="KW-0812">Transmembrane</keyword>
<accession>A9NQ72</accession>
<evidence type="ECO:0000256" key="4">
    <source>
        <dbReference type="ARBA" id="ARBA00022729"/>
    </source>
</evidence>
<evidence type="ECO:0000313" key="12">
    <source>
        <dbReference type="EMBL" id="ABK22783.1"/>
    </source>
</evidence>
<feature type="region of interest" description="Disordered" evidence="8">
    <location>
        <begin position="132"/>
        <end position="151"/>
    </location>
</feature>
<keyword evidence="7" id="KW-0449">Lipoprotein</keyword>
<feature type="domain" description="Bifunctional inhibitor/plant lipid transfer protein/seed storage helical" evidence="11">
    <location>
        <begin position="33"/>
        <end position="110"/>
    </location>
</feature>
<dbReference type="Gene3D" id="1.10.110.10">
    <property type="entry name" value="Plant lipid-transfer and hydrophobic proteins"/>
    <property type="match status" value="1"/>
</dbReference>
<dbReference type="InterPro" id="IPR000528">
    <property type="entry name" value="Plant_nsLTP"/>
</dbReference>
<dbReference type="PROSITE" id="PS51257">
    <property type="entry name" value="PROKAR_LIPOPROTEIN"/>
    <property type="match status" value="1"/>
</dbReference>
<evidence type="ECO:0000256" key="3">
    <source>
        <dbReference type="ARBA" id="ARBA00022622"/>
    </source>
</evidence>
<dbReference type="InterPro" id="IPR016140">
    <property type="entry name" value="Bifunc_inhib/LTP/seed_store"/>
</dbReference>
<organism evidence="12">
    <name type="scientific">Picea sitchensis</name>
    <name type="common">Sitka spruce</name>
    <name type="synonym">Pinus sitchensis</name>
    <dbReference type="NCBI Taxonomy" id="3332"/>
    <lineage>
        <taxon>Eukaryota</taxon>
        <taxon>Viridiplantae</taxon>
        <taxon>Streptophyta</taxon>
        <taxon>Embryophyta</taxon>
        <taxon>Tracheophyta</taxon>
        <taxon>Spermatophyta</taxon>
        <taxon>Pinopsida</taxon>
        <taxon>Pinidae</taxon>
        <taxon>Conifers I</taxon>
        <taxon>Pinales</taxon>
        <taxon>Pinaceae</taxon>
        <taxon>Picea</taxon>
    </lineage>
</organism>
<dbReference type="PRINTS" id="PR00382">
    <property type="entry name" value="LIPIDTRNSFER"/>
</dbReference>
<comment type="subcellular location">
    <subcellularLocation>
        <location evidence="1">Cell membrane</location>
        <topology evidence="1">Lipid-anchor</topology>
        <topology evidence="1">GPI-anchor</topology>
    </subcellularLocation>
</comment>
<dbReference type="InterPro" id="IPR036312">
    <property type="entry name" value="Bifun_inhib/LTP/seed_sf"/>
</dbReference>
<evidence type="ECO:0000256" key="9">
    <source>
        <dbReference type="SAM" id="Phobius"/>
    </source>
</evidence>
<dbReference type="FunFam" id="1.10.110.10:FF:000001">
    <property type="entry name" value="Bifunctional inhibitor/lipid-transfer protein/seed storage 2S albumin superfamily protein"/>
    <property type="match status" value="1"/>
</dbReference>
<evidence type="ECO:0000256" key="2">
    <source>
        <dbReference type="ARBA" id="ARBA00009748"/>
    </source>
</evidence>
<dbReference type="SUPFAM" id="SSF47699">
    <property type="entry name" value="Bifunctional inhibitor/lipid-transfer protein/seed storage 2S albumin"/>
    <property type="match status" value="1"/>
</dbReference>
<protein>
    <recommendedName>
        <fullName evidence="11">Bifunctional inhibitor/plant lipid transfer protein/seed storage helical domain-containing protein</fullName>
    </recommendedName>
</protein>
<dbReference type="CDD" id="cd00010">
    <property type="entry name" value="AAI_LTSS"/>
    <property type="match status" value="1"/>
</dbReference>
<comment type="similarity">
    <text evidence="2">Belongs to the plant LTP family.</text>
</comment>
<evidence type="ECO:0000256" key="1">
    <source>
        <dbReference type="ARBA" id="ARBA00004609"/>
    </source>
</evidence>
<dbReference type="EMBL" id="EF083436">
    <property type="protein sequence ID" value="ABK22783.1"/>
    <property type="molecule type" value="mRNA"/>
</dbReference>
<dbReference type="GO" id="GO:0006869">
    <property type="term" value="P:lipid transport"/>
    <property type="evidence" value="ECO:0007669"/>
    <property type="project" value="InterPro"/>
</dbReference>
<dbReference type="PANTHER" id="PTHR33044">
    <property type="entry name" value="BIFUNCTIONAL INHIBITOR/LIPID-TRANSFER PROTEIN/SEED STORAGE 2S ALBUMIN SUPERFAMILY PROTEIN-RELATED"/>
    <property type="match status" value="1"/>
</dbReference>
<dbReference type="InterPro" id="IPR043325">
    <property type="entry name" value="LTSS"/>
</dbReference>
<evidence type="ECO:0000256" key="10">
    <source>
        <dbReference type="SAM" id="SignalP"/>
    </source>
</evidence>
<keyword evidence="9" id="KW-1133">Transmembrane helix</keyword>
<dbReference type="GO" id="GO:0005886">
    <property type="term" value="C:plasma membrane"/>
    <property type="evidence" value="ECO:0007669"/>
    <property type="project" value="UniProtKB-SubCell"/>
</dbReference>
<keyword evidence="5" id="KW-1015">Disulfide bond</keyword>
<evidence type="ECO:0000256" key="5">
    <source>
        <dbReference type="ARBA" id="ARBA00023157"/>
    </source>
</evidence>
<feature type="chain" id="PRO_5002741696" description="Bifunctional inhibitor/plant lipid transfer protein/seed storage helical domain-containing protein" evidence="10">
    <location>
        <begin position="25"/>
        <end position="182"/>
    </location>
</feature>
<feature type="signal peptide" evidence="10">
    <location>
        <begin position="1"/>
        <end position="24"/>
    </location>
</feature>
<evidence type="ECO:0000256" key="8">
    <source>
        <dbReference type="SAM" id="MobiDB-lite"/>
    </source>
</evidence>